<sequence length="69" mass="7724">MGSAMMLMNNYVKRNGLCRVLQMMCAPIIAVTIVGRLISGVHWITDIIGGILISTSLLFLFSWVRVRKI</sequence>
<accession>A0A2S8RA07</accession>
<feature type="transmembrane region" description="Helical" evidence="1">
    <location>
        <begin position="44"/>
        <end position="64"/>
    </location>
</feature>
<evidence type="ECO:0000313" key="4">
    <source>
        <dbReference type="Proteomes" id="UP000239720"/>
    </source>
</evidence>
<keyword evidence="1" id="KW-0812">Transmembrane</keyword>
<evidence type="ECO:0000256" key="1">
    <source>
        <dbReference type="SAM" id="Phobius"/>
    </source>
</evidence>
<keyword evidence="1" id="KW-0472">Membrane</keyword>
<dbReference type="AlphaFoldDB" id="A0A2S8RA07"/>
<feature type="transmembrane region" description="Helical" evidence="1">
    <location>
        <begin position="20"/>
        <end position="38"/>
    </location>
</feature>
<gene>
    <name evidence="3" type="ORF">B9R14_07600</name>
</gene>
<dbReference type="InterPro" id="IPR036938">
    <property type="entry name" value="PAP2/HPO_sf"/>
</dbReference>
<dbReference type="EMBL" id="NEMB01000003">
    <property type="protein sequence ID" value="PQQ66622.1"/>
    <property type="molecule type" value="Genomic_DNA"/>
</dbReference>
<name>A0A2S8RA07_9FIRM</name>
<evidence type="ECO:0000313" key="3">
    <source>
        <dbReference type="EMBL" id="PQQ66622.1"/>
    </source>
</evidence>
<dbReference type="RefSeq" id="WP_105367938.1">
    <property type="nucleotide sequence ID" value="NZ_JAAYER010000073.1"/>
</dbReference>
<comment type="caution">
    <text evidence="3">The sequence shown here is derived from an EMBL/GenBank/DDBJ whole genome shotgun (WGS) entry which is preliminary data.</text>
</comment>
<protein>
    <recommendedName>
        <fullName evidence="2">Phosphatidic acid phosphatase type 2/haloperoxidase domain-containing protein</fullName>
    </recommendedName>
</protein>
<organism evidence="3 4">
    <name type="scientific">Acetivibrio saccincola</name>
    <dbReference type="NCBI Taxonomy" id="1677857"/>
    <lineage>
        <taxon>Bacteria</taxon>
        <taxon>Bacillati</taxon>
        <taxon>Bacillota</taxon>
        <taxon>Clostridia</taxon>
        <taxon>Eubacteriales</taxon>
        <taxon>Oscillospiraceae</taxon>
        <taxon>Acetivibrio</taxon>
    </lineage>
</organism>
<dbReference type="SUPFAM" id="SSF48317">
    <property type="entry name" value="Acid phosphatase/Vanadium-dependent haloperoxidase"/>
    <property type="match status" value="1"/>
</dbReference>
<evidence type="ECO:0000259" key="2">
    <source>
        <dbReference type="Pfam" id="PF01569"/>
    </source>
</evidence>
<dbReference type="Gene3D" id="1.20.144.10">
    <property type="entry name" value="Phosphatidic acid phosphatase type 2/haloperoxidase"/>
    <property type="match status" value="1"/>
</dbReference>
<keyword evidence="1" id="KW-1133">Transmembrane helix</keyword>
<dbReference type="Pfam" id="PF01569">
    <property type="entry name" value="PAP2"/>
    <property type="match status" value="1"/>
</dbReference>
<proteinExistence type="predicted"/>
<dbReference type="OrthoDB" id="371155at2"/>
<dbReference type="Proteomes" id="UP000239720">
    <property type="component" value="Unassembled WGS sequence"/>
</dbReference>
<feature type="domain" description="Phosphatidic acid phosphatase type 2/haloperoxidase" evidence="2">
    <location>
        <begin position="7"/>
        <end position="67"/>
    </location>
</feature>
<dbReference type="InterPro" id="IPR000326">
    <property type="entry name" value="PAP2/HPO"/>
</dbReference>
<reference evidence="3 4" key="1">
    <citation type="journal article" date="2018" name="Syst. Appl. Microbiol.">
        <title>Characterization and high-quality draft genome sequence of Herbivorax saccincola A7, an anaerobic, alkaliphilic, thermophilic, cellulolytic, and xylanolytic bacterium.</title>
        <authorList>
            <person name="Aikawa S."/>
            <person name="Baramee S."/>
            <person name="Sermsathanaswadi J."/>
            <person name="Thianheng P."/>
            <person name="Tachaapaikoon C."/>
            <person name="Shikata A."/>
            <person name="Waeonukul R."/>
            <person name="Pason P."/>
            <person name="Ratanakhanokchai K."/>
            <person name="Kosugi A."/>
        </authorList>
    </citation>
    <scope>NUCLEOTIDE SEQUENCE [LARGE SCALE GENOMIC DNA]</scope>
    <source>
        <strain evidence="3 4">A7</strain>
    </source>
</reference>